<reference evidence="6" key="1">
    <citation type="submission" date="2022-01" db="EMBL/GenBank/DDBJ databases">
        <title>Microbacterium eymi and Microbacterium rhizovicinus sp. nov., isolated from the rhizospheric soil of Elymus tsukushiensis, a plant native to the Dokdo Islands, Republic of Korea.</title>
        <authorList>
            <person name="Hwang Y.J."/>
        </authorList>
    </citation>
    <scope>NUCLEOTIDE SEQUENCE</scope>
    <source>
        <strain evidence="6">KUDC0405</strain>
    </source>
</reference>
<keyword evidence="1" id="KW-0805">Transcription regulation</keyword>
<dbReference type="PANTHER" id="PTHR30055:SF234">
    <property type="entry name" value="HTH-TYPE TRANSCRIPTIONAL REGULATOR BETI"/>
    <property type="match status" value="1"/>
</dbReference>
<keyword evidence="7" id="KW-1185">Reference proteome</keyword>
<dbReference type="InterPro" id="IPR001647">
    <property type="entry name" value="HTH_TetR"/>
</dbReference>
<dbReference type="InterPro" id="IPR009057">
    <property type="entry name" value="Homeodomain-like_sf"/>
</dbReference>
<name>A0ABY5NMQ2_9MICO</name>
<sequence>MSETGTARISVDDIADRAGVSPASVYRHFGSNQALIDEVSVDRWRRAAGWAAGRPEPSGP</sequence>
<evidence type="ECO:0000256" key="4">
    <source>
        <dbReference type="PROSITE-ProRule" id="PRU00335"/>
    </source>
</evidence>
<dbReference type="EMBL" id="CP091139">
    <property type="protein sequence ID" value="UUT36369.1"/>
    <property type="molecule type" value="Genomic_DNA"/>
</dbReference>
<keyword evidence="2 4" id="KW-0238">DNA-binding</keyword>
<feature type="domain" description="HTH tetR-type" evidence="5">
    <location>
        <begin position="1"/>
        <end position="47"/>
    </location>
</feature>
<keyword evidence="3" id="KW-0804">Transcription</keyword>
<evidence type="ECO:0000256" key="1">
    <source>
        <dbReference type="ARBA" id="ARBA00023015"/>
    </source>
</evidence>
<proteinExistence type="predicted"/>
<evidence type="ECO:0000256" key="3">
    <source>
        <dbReference type="ARBA" id="ARBA00023163"/>
    </source>
</evidence>
<organism evidence="6 7">
    <name type="scientific">Microbacterium elymi</name>
    <dbReference type="NCBI Taxonomy" id="2909587"/>
    <lineage>
        <taxon>Bacteria</taxon>
        <taxon>Bacillati</taxon>
        <taxon>Actinomycetota</taxon>
        <taxon>Actinomycetes</taxon>
        <taxon>Micrococcales</taxon>
        <taxon>Microbacteriaceae</taxon>
        <taxon>Microbacterium</taxon>
    </lineage>
</organism>
<evidence type="ECO:0000259" key="5">
    <source>
        <dbReference type="PROSITE" id="PS50977"/>
    </source>
</evidence>
<evidence type="ECO:0000313" key="6">
    <source>
        <dbReference type="EMBL" id="UUT36369.1"/>
    </source>
</evidence>
<accession>A0ABY5NMQ2</accession>
<dbReference type="InterPro" id="IPR050109">
    <property type="entry name" value="HTH-type_TetR-like_transc_reg"/>
</dbReference>
<dbReference type="PROSITE" id="PS50977">
    <property type="entry name" value="HTH_TETR_2"/>
    <property type="match status" value="1"/>
</dbReference>
<dbReference type="SUPFAM" id="SSF46689">
    <property type="entry name" value="Homeodomain-like"/>
    <property type="match status" value="1"/>
</dbReference>
<dbReference type="PANTHER" id="PTHR30055">
    <property type="entry name" value="HTH-TYPE TRANSCRIPTIONAL REGULATOR RUTR"/>
    <property type="match status" value="1"/>
</dbReference>
<dbReference type="Proteomes" id="UP001054811">
    <property type="component" value="Chromosome"/>
</dbReference>
<dbReference type="Pfam" id="PF00440">
    <property type="entry name" value="TetR_N"/>
    <property type="match status" value="1"/>
</dbReference>
<evidence type="ECO:0000256" key="2">
    <source>
        <dbReference type="ARBA" id="ARBA00023125"/>
    </source>
</evidence>
<evidence type="ECO:0000313" key="7">
    <source>
        <dbReference type="Proteomes" id="UP001054811"/>
    </source>
</evidence>
<feature type="DNA-binding region" description="H-T-H motif" evidence="4">
    <location>
        <begin position="10"/>
        <end position="29"/>
    </location>
</feature>
<protein>
    <submittedName>
        <fullName evidence="6">TetR/AcrR family transcriptional regulator</fullName>
    </submittedName>
</protein>
<gene>
    <name evidence="6" type="ORF">L2X98_25905</name>
</gene>
<dbReference type="RefSeq" id="WP_259613027.1">
    <property type="nucleotide sequence ID" value="NZ_CP091139.2"/>
</dbReference>
<dbReference type="Gene3D" id="1.10.357.10">
    <property type="entry name" value="Tetracycline Repressor, domain 2"/>
    <property type="match status" value="1"/>
</dbReference>